<feature type="transmembrane region" description="Helical" evidence="6">
    <location>
        <begin position="342"/>
        <end position="359"/>
    </location>
</feature>
<evidence type="ECO:0000256" key="4">
    <source>
        <dbReference type="ARBA" id="ARBA00022989"/>
    </source>
</evidence>
<name>A0ABS9KI47_9BACT</name>
<keyword evidence="4 6" id="KW-1133">Transmembrane helix</keyword>
<feature type="transmembrane region" description="Helical" evidence="6">
    <location>
        <begin position="12"/>
        <end position="38"/>
    </location>
</feature>
<feature type="transmembrane region" description="Helical" evidence="6">
    <location>
        <begin position="433"/>
        <end position="450"/>
    </location>
</feature>
<organism evidence="7 8">
    <name type="scientific">Rhodohalobacter sulfatireducens</name>
    <dbReference type="NCBI Taxonomy" id="2911366"/>
    <lineage>
        <taxon>Bacteria</taxon>
        <taxon>Pseudomonadati</taxon>
        <taxon>Balneolota</taxon>
        <taxon>Balneolia</taxon>
        <taxon>Balneolales</taxon>
        <taxon>Balneolaceae</taxon>
        <taxon>Rhodohalobacter</taxon>
    </lineage>
</organism>
<dbReference type="RefSeq" id="WP_237855926.1">
    <property type="nucleotide sequence ID" value="NZ_JAKLWS010000034.1"/>
</dbReference>
<dbReference type="Proteomes" id="UP001165366">
    <property type="component" value="Unassembled WGS sequence"/>
</dbReference>
<comment type="subcellular location">
    <subcellularLocation>
        <location evidence="1">Cell membrane</location>
        <topology evidence="1">Multi-pass membrane protein</topology>
    </subcellularLocation>
</comment>
<feature type="transmembrane region" description="Helical" evidence="6">
    <location>
        <begin position="127"/>
        <end position="150"/>
    </location>
</feature>
<sequence>MSKKSTNLSEKAGVVVFARIVTTVIDLAIVIATIQILSKTDFAIIGYLLMIHEVARNLATLGFPDSVFYFFERVSGSAKRAFVNQTTLILLGTALIAGIFILLVGYFAPSFLTEWSPDSIEQVQHLLPFMALVAVFEIPTWPVTNILLALDRQKESAWYEMITSLLTFLLLVGPLALGYALDIAVYGLVAYGLIRFIGSWVWMRVVLPEGKLSDSEISVRRQVNFSLPLGLSALVNKINRYVDKFVVSILLPVTAYAEYTIGAQEVPIIRVIPFAVGSVLISRYVEFQLESKKEELLELWYKGVQKVSLLVVPLTILSIIIASDLIAIIAESEGTSYRNAVLPFQIYNLIVLVRVTHYGSILQAFGDTRGVFYLSINLVVANLILSIPLTMLYGINGTALGTLIANLYNWYITLRRIGTHMELPARKVLPFPYYLKVLGVSVLTAVPIWYGRYILISEANSVLGLLISIITYLLLFSILGTLLKVITSDDWSQLKNWLQLKFLSRN</sequence>
<proteinExistence type="predicted"/>
<keyword evidence="3 6" id="KW-0812">Transmembrane</keyword>
<dbReference type="InterPro" id="IPR050833">
    <property type="entry name" value="Poly_Biosynth_Transport"/>
</dbReference>
<gene>
    <name evidence="7" type="ORF">L6773_18155</name>
</gene>
<feature type="transmembrane region" description="Helical" evidence="6">
    <location>
        <begin position="462"/>
        <end position="486"/>
    </location>
</feature>
<dbReference type="PANTHER" id="PTHR30250">
    <property type="entry name" value="PST FAMILY PREDICTED COLANIC ACID TRANSPORTER"/>
    <property type="match status" value="1"/>
</dbReference>
<reference evidence="7" key="1">
    <citation type="submission" date="2022-01" db="EMBL/GenBank/DDBJ databases">
        <authorList>
            <person name="Wang Y."/>
        </authorList>
    </citation>
    <scope>NUCLEOTIDE SEQUENCE</scope>
    <source>
        <strain evidence="7">WB101</strain>
    </source>
</reference>
<feature type="transmembrane region" description="Helical" evidence="6">
    <location>
        <begin position="157"/>
        <end position="177"/>
    </location>
</feature>
<dbReference type="Pfam" id="PF01943">
    <property type="entry name" value="Polysacc_synt"/>
    <property type="match status" value="1"/>
</dbReference>
<accession>A0ABS9KI47</accession>
<dbReference type="InterPro" id="IPR002797">
    <property type="entry name" value="Polysacc_synth"/>
</dbReference>
<feature type="transmembrane region" description="Helical" evidence="6">
    <location>
        <begin position="82"/>
        <end position="107"/>
    </location>
</feature>
<protein>
    <submittedName>
        <fullName evidence="7">Oligosaccharide flippase family protein</fullName>
    </submittedName>
</protein>
<feature type="transmembrane region" description="Helical" evidence="6">
    <location>
        <begin position="371"/>
        <end position="387"/>
    </location>
</feature>
<evidence type="ECO:0000313" key="8">
    <source>
        <dbReference type="Proteomes" id="UP001165366"/>
    </source>
</evidence>
<feature type="transmembrane region" description="Helical" evidence="6">
    <location>
        <begin position="307"/>
        <end position="330"/>
    </location>
</feature>
<evidence type="ECO:0000256" key="1">
    <source>
        <dbReference type="ARBA" id="ARBA00004651"/>
    </source>
</evidence>
<evidence type="ECO:0000256" key="5">
    <source>
        <dbReference type="ARBA" id="ARBA00023136"/>
    </source>
</evidence>
<reference evidence="7" key="2">
    <citation type="submission" date="2024-05" db="EMBL/GenBank/DDBJ databases">
        <title>Rhodohalobacter halophilus gen. nov., sp. nov., a moderately halophilic member of the family Balneolaceae.</title>
        <authorList>
            <person name="Xia J."/>
        </authorList>
    </citation>
    <scope>NUCLEOTIDE SEQUENCE</scope>
    <source>
        <strain evidence="7">WB101</strain>
    </source>
</reference>
<keyword evidence="5 6" id="KW-0472">Membrane</keyword>
<feature type="transmembrane region" description="Helical" evidence="6">
    <location>
        <begin position="183"/>
        <end position="203"/>
    </location>
</feature>
<dbReference type="EMBL" id="JAKLWS010000034">
    <property type="protein sequence ID" value="MCG2590505.1"/>
    <property type="molecule type" value="Genomic_DNA"/>
</dbReference>
<evidence type="ECO:0000256" key="2">
    <source>
        <dbReference type="ARBA" id="ARBA00022475"/>
    </source>
</evidence>
<keyword evidence="2" id="KW-1003">Cell membrane</keyword>
<evidence type="ECO:0000256" key="3">
    <source>
        <dbReference type="ARBA" id="ARBA00022692"/>
    </source>
</evidence>
<keyword evidence="8" id="KW-1185">Reference proteome</keyword>
<evidence type="ECO:0000256" key="6">
    <source>
        <dbReference type="SAM" id="Phobius"/>
    </source>
</evidence>
<comment type="caution">
    <text evidence="7">The sequence shown here is derived from an EMBL/GenBank/DDBJ whole genome shotgun (WGS) entry which is preliminary data.</text>
</comment>
<feature type="transmembrane region" description="Helical" evidence="6">
    <location>
        <begin position="393"/>
        <end position="412"/>
    </location>
</feature>
<evidence type="ECO:0000313" key="7">
    <source>
        <dbReference type="EMBL" id="MCG2590505.1"/>
    </source>
</evidence>
<dbReference type="PANTHER" id="PTHR30250:SF11">
    <property type="entry name" value="O-ANTIGEN TRANSPORTER-RELATED"/>
    <property type="match status" value="1"/>
</dbReference>